<dbReference type="GO" id="GO:0003700">
    <property type="term" value="F:DNA-binding transcription factor activity"/>
    <property type="evidence" value="ECO:0007669"/>
    <property type="project" value="InterPro"/>
</dbReference>
<dbReference type="InterPro" id="IPR024370">
    <property type="entry name" value="PBP_domain"/>
</dbReference>
<dbReference type="GeneID" id="78362262"/>
<feature type="domain" description="PBP" evidence="2">
    <location>
        <begin position="147"/>
        <end position="328"/>
    </location>
</feature>
<evidence type="ECO:0000313" key="4">
    <source>
        <dbReference type="Proteomes" id="UP000214610"/>
    </source>
</evidence>
<evidence type="ECO:0000313" key="3">
    <source>
        <dbReference type="EMBL" id="OXE47302.1"/>
    </source>
</evidence>
<dbReference type="Pfam" id="PF12727">
    <property type="entry name" value="PBP_like"/>
    <property type="match status" value="1"/>
</dbReference>
<organism evidence="3 4">
    <name type="scientific">Turicimonas muris</name>
    <dbReference type="NCBI Taxonomy" id="1796652"/>
    <lineage>
        <taxon>Bacteria</taxon>
        <taxon>Pseudomonadati</taxon>
        <taxon>Pseudomonadota</taxon>
        <taxon>Betaproteobacteria</taxon>
        <taxon>Burkholderiales</taxon>
        <taxon>Sutterellaceae</taxon>
        <taxon>Turicimonas</taxon>
    </lineage>
</organism>
<comment type="caution">
    <text evidence="3">The sequence shown here is derived from an EMBL/GenBank/DDBJ whole genome shotgun (WGS) entry which is preliminary data.</text>
</comment>
<dbReference type="PANTHER" id="PTHR38431:SF1">
    <property type="entry name" value="BLL2305 PROTEIN"/>
    <property type="match status" value="1"/>
</dbReference>
<dbReference type="PANTHER" id="PTHR38431">
    <property type="entry name" value="BLL2305 PROTEIN"/>
    <property type="match status" value="1"/>
</dbReference>
<dbReference type="EMBL" id="NHMP01000005">
    <property type="protein sequence ID" value="OXE47302.1"/>
    <property type="molecule type" value="Genomic_DNA"/>
</dbReference>
<feature type="domain" description="HTH lysR-type" evidence="1">
    <location>
        <begin position="28"/>
        <end position="85"/>
    </location>
</feature>
<dbReference type="SUPFAM" id="SSF53850">
    <property type="entry name" value="Periplasmic binding protein-like II"/>
    <property type="match status" value="1"/>
</dbReference>
<accession>A0A227KHR8</accession>
<name>A0A227KHR8_9BURK</name>
<protein>
    <recommendedName>
        <fullName evidence="5">LysR family transcriptional regulator</fullName>
    </recommendedName>
</protein>
<dbReference type="InterPro" id="IPR036390">
    <property type="entry name" value="WH_DNA-bd_sf"/>
</dbReference>
<evidence type="ECO:0000259" key="2">
    <source>
        <dbReference type="Pfam" id="PF12727"/>
    </source>
</evidence>
<dbReference type="AlphaFoldDB" id="A0A227KHR8"/>
<proteinExistence type="predicted"/>
<evidence type="ECO:0008006" key="5">
    <source>
        <dbReference type="Google" id="ProtNLM"/>
    </source>
</evidence>
<dbReference type="InterPro" id="IPR000847">
    <property type="entry name" value="LysR_HTH_N"/>
</dbReference>
<sequence length="357" mass="39751">MTPIKVRLNFSLFKKEQNSKLVLSNPLLDLLDAVKRTGSLTAASKELGYSYRHLWNEVKEWEKELGADLLVSGRGKNGELTPFAERLLWANKEVQAKYHKQLLDLKAGIAQTFSRAIKETWDPIQISGCPDMAIDILRQIAVDKGEDLEVNFSSSLEGLKSLNNHECDIAGFNFPLSSGRDSQACKIFSPYLNPESMAVITFATRLQGLAVPKGNPKKIYSIMDIAFKKAKFINRKEGTGTRLLFDKLLQASGLSSSDIFGYDNYSASTSMSAVAIASNRADAGICTANIAEESHLDFIPLAKEIYYLACTKEFLASQKGTDFLSFLKDIDWEPYSKQLQGYDFSHVGEILSPEEIF</sequence>
<gene>
    <name evidence="3" type="ORF">ADH67_09100</name>
</gene>
<dbReference type="RefSeq" id="WP_066594409.1">
    <property type="nucleotide sequence ID" value="NZ_CAJTBZ010000010.1"/>
</dbReference>
<dbReference type="Gene3D" id="1.10.10.10">
    <property type="entry name" value="Winged helix-like DNA-binding domain superfamily/Winged helix DNA-binding domain"/>
    <property type="match status" value="1"/>
</dbReference>
<dbReference type="InterPro" id="IPR036388">
    <property type="entry name" value="WH-like_DNA-bd_sf"/>
</dbReference>
<dbReference type="Gene3D" id="3.40.190.10">
    <property type="entry name" value="Periplasmic binding protein-like II"/>
    <property type="match status" value="2"/>
</dbReference>
<keyword evidence="4" id="KW-1185">Reference proteome</keyword>
<reference evidence="4" key="1">
    <citation type="submission" date="2017-05" db="EMBL/GenBank/DDBJ databases">
        <title>Improved OligoMM genomes.</title>
        <authorList>
            <person name="Garzetti D."/>
        </authorList>
    </citation>
    <scope>NUCLEOTIDE SEQUENCE [LARGE SCALE GENOMIC DNA]</scope>
    <source>
        <strain evidence="4">YL45</strain>
    </source>
</reference>
<dbReference type="SUPFAM" id="SSF46785">
    <property type="entry name" value="Winged helix' DNA-binding domain"/>
    <property type="match status" value="1"/>
</dbReference>
<dbReference type="Proteomes" id="UP000214610">
    <property type="component" value="Unassembled WGS sequence"/>
</dbReference>
<dbReference type="Pfam" id="PF00126">
    <property type="entry name" value="HTH_1"/>
    <property type="match status" value="1"/>
</dbReference>
<evidence type="ECO:0000259" key="1">
    <source>
        <dbReference type="Pfam" id="PF00126"/>
    </source>
</evidence>